<organism evidence="2 3">
    <name type="scientific">Mycena rosella</name>
    <name type="common">Pink bonnet</name>
    <name type="synonym">Agaricus rosellus</name>
    <dbReference type="NCBI Taxonomy" id="1033263"/>
    <lineage>
        <taxon>Eukaryota</taxon>
        <taxon>Fungi</taxon>
        <taxon>Dikarya</taxon>
        <taxon>Basidiomycota</taxon>
        <taxon>Agaricomycotina</taxon>
        <taxon>Agaricomycetes</taxon>
        <taxon>Agaricomycetidae</taxon>
        <taxon>Agaricales</taxon>
        <taxon>Marasmiineae</taxon>
        <taxon>Mycenaceae</taxon>
        <taxon>Mycena</taxon>
    </lineage>
</organism>
<keyword evidence="3" id="KW-1185">Reference proteome</keyword>
<gene>
    <name evidence="2" type="ORF">B0H17DRAFT_1150971</name>
</gene>
<dbReference type="Proteomes" id="UP001221757">
    <property type="component" value="Unassembled WGS sequence"/>
</dbReference>
<proteinExistence type="predicted"/>
<evidence type="ECO:0000256" key="1">
    <source>
        <dbReference type="SAM" id="MobiDB-lite"/>
    </source>
</evidence>
<feature type="compositionally biased region" description="Basic and acidic residues" evidence="1">
    <location>
        <begin position="57"/>
        <end position="80"/>
    </location>
</feature>
<comment type="caution">
    <text evidence="2">The sequence shown here is derived from an EMBL/GenBank/DDBJ whole genome shotgun (WGS) entry which is preliminary data.</text>
</comment>
<accession>A0AAD7FLB4</accession>
<protein>
    <submittedName>
        <fullName evidence="2">Uncharacterized protein</fullName>
    </submittedName>
</protein>
<evidence type="ECO:0000313" key="2">
    <source>
        <dbReference type="EMBL" id="KAJ7626693.1"/>
    </source>
</evidence>
<reference evidence="2" key="1">
    <citation type="submission" date="2023-03" db="EMBL/GenBank/DDBJ databases">
        <title>Massive genome expansion in bonnet fungi (Mycena s.s.) driven by repeated elements and novel gene families across ecological guilds.</title>
        <authorList>
            <consortium name="Lawrence Berkeley National Laboratory"/>
            <person name="Harder C.B."/>
            <person name="Miyauchi S."/>
            <person name="Viragh M."/>
            <person name="Kuo A."/>
            <person name="Thoen E."/>
            <person name="Andreopoulos B."/>
            <person name="Lu D."/>
            <person name="Skrede I."/>
            <person name="Drula E."/>
            <person name="Henrissat B."/>
            <person name="Morin E."/>
            <person name="Kohler A."/>
            <person name="Barry K."/>
            <person name="LaButti K."/>
            <person name="Morin E."/>
            <person name="Salamov A."/>
            <person name="Lipzen A."/>
            <person name="Mereny Z."/>
            <person name="Hegedus B."/>
            <person name="Baldrian P."/>
            <person name="Stursova M."/>
            <person name="Weitz H."/>
            <person name="Taylor A."/>
            <person name="Grigoriev I.V."/>
            <person name="Nagy L.G."/>
            <person name="Martin F."/>
            <person name="Kauserud H."/>
        </authorList>
    </citation>
    <scope>NUCLEOTIDE SEQUENCE</scope>
    <source>
        <strain evidence="2">CBHHK067</strain>
    </source>
</reference>
<dbReference type="EMBL" id="JARKIE010000579">
    <property type="protein sequence ID" value="KAJ7626693.1"/>
    <property type="molecule type" value="Genomic_DNA"/>
</dbReference>
<dbReference type="AlphaFoldDB" id="A0AAD7FLB4"/>
<name>A0AAD7FLB4_MYCRO</name>
<sequence length="174" mass="19545">MSQSGTLVSGLTFQSGRALIRKKGSAPDARMAAHCSRRVCRERARWRGEYSVGDTGGNRECEARRARTDEGEHRHGHGEEKSVTVTVTTDDGMPRVIRRTKRRVSVAYVFRAFYESGYTKAQLEYWNYRRGSTLGALEAITADSPKARARSTRAHPNPRAHERVHSVWAQASVL</sequence>
<evidence type="ECO:0000313" key="3">
    <source>
        <dbReference type="Proteomes" id="UP001221757"/>
    </source>
</evidence>
<feature type="region of interest" description="Disordered" evidence="1">
    <location>
        <begin position="51"/>
        <end position="80"/>
    </location>
</feature>